<protein>
    <submittedName>
        <fullName evidence="1">Uncharacterized protein</fullName>
    </submittedName>
</protein>
<evidence type="ECO:0000313" key="1">
    <source>
        <dbReference type="EMBL" id="GAH76939.1"/>
    </source>
</evidence>
<dbReference type="EMBL" id="BARU01040297">
    <property type="protein sequence ID" value="GAH76939.1"/>
    <property type="molecule type" value="Genomic_DNA"/>
</dbReference>
<name>X1JF30_9ZZZZ</name>
<organism evidence="1">
    <name type="scientific">marine sediment metagenome</name>
    <dbReference type="NCBI Taxonomy" id="412755"/>
    <lineage>
        <taxon>unclassified sequences</taxon>
        <taxon>metagenomes</taxon>
        <taxon>ecological metagenomes</taxon>
    </lineage>
</organism>
<comment type="caution">
    <text evidence="1">The sequence shown here is derived from an EMBL/GenBank/DDBJ whole genome shotgun (WGS) entry which is preliminary data.</text>
</comment>
<gene>
    <name evidence="1" type="ORF">S03H2_62317</name>
</gene>
<sequence>MRAFINELSKLLKIERRDLIEKDLIIRKLLYSLSQNDFFYN</sequence>
<feature type="non-terminal residue" evidence="1">
    <location>
        <position position="41"/>
    </location>
</feature>
<proteinExistence type="predicted"/>
<dbReference type="AlphaFoldDB" id="X1JF30"/>
<accession>X1JF30</accession>
<reference evidence="1" key="1">
    <citation type="journal article" date="2014" name="Front. Microbiol.">
        <title>High frequency of phylogenetically diverse reductive dehalogenase-homologous genes in deep subseafloor sedimentary metagenomes.</title>
        <authorList>
            <person name="Kawai M."/>
            <person name="Futagami T."/>
            <person name="Toyoda A."/>
            <person name="Takaki Y."/>
            <person name="Nishi S."/>
            <person name="Hori S."/>
            <person name="Arai W."/>
            <person name="Tsubouchi T."/>
            <person name="Morono Y."/>
            <person name="Uchiyama I."/>
            <person name="Ito T."/>
            <person name="Fujiyama A."/>
            <person name="Inagaki F."/>
            <person name="Takami H."/>
        </authorList>
    </citation>
    <scope>NUCLEOTIDE SEQUENCE</scope>
    <source>
        <strain evidence="1">Expedition CK06-06</strain>
    </source>
</reference>